<dbReference type="InterPro" id="IPR015797">
    <property type="entry name" value="NUDIX_hydrolase-like_dom_sf"/>
</dbReference>
<keyword evidence="5" id="KW-0460">Magnesium</keyword>
<dbReference type="eggNOG" id="COG0494">
    <property type="taxonomic scope" value="Bacteria"/>
</dbReference>
<dbReference type="Proteomes" id="UP000008808">
    <property type="component" value="Chromosome"/>
</dbReference>
<comment type="cofactor">
    <cofactor evidence="1">
        <name>Mn(2+)</name>
        <dbReference type="ChEBI" id="CHEBI:29035"/>
    </cofactor>
</comment>
<dbReference type="GO" id="GO:0010945">
    <property type="term" value="F:coenzyme A diphosphatase activity"/>
    <property type="evidence" value="ECO:0007669"/>
    <property type="project" value="InterPro"/>
</dbReference>
<reference evidence="10" key="1">
    <citation type="journal article" date="2009" name="J. Bacteriol.">
        <title>Complete genome sequence of Erythrobacter litoralis HTCC2594.</title>
        <authorList>
            <person name="Oh H.M."/>
            <person name="Giovannoni S.J."/>
            <person name="Ferriera S."/>
            <person name="Johnson J."/>
            <person name="Cho J.C."/>
        </authorList>
    </citation>
    <scope>NUCLEOTIDE SEQUENCE [LARGE SCALE GENOMIC DNA]</scope>
    <source>
        <strain evidence="10">HTCC2594</strain>
    </source>
</reference>
<feature type="region of interest" description="Disordered" evidence="7">
    <location>
        <begin position="56"/>
        <end position="76"/>
    </location>
</feature>
<dbReference type="NCBIfam" id="NF007980">
    <property type="entry name" value="PRK10707.1"/>
    <property type="match status" value="1"/>
</dbReference>
<evidence type="ECO:0000256" key="1">
    <source>
        <dbReference type="ARBA" id="ARBA00001936"/>
    </source>
</evidence>
<dbReference type="KEGG" id="eli:ELI_02250"/>
<evidence type="ECO:0000256" key="3">
    <source>
        <dbReference type="ARBA" id="ARBA00022723"/>
    </source>
</evidence>
<evidence type="ECO:0000259" key="8">
    <source>
        <dbReference type="PROSITE" id="PS51462"/>
    </source>
</evidence>
<dbReference type="EMBL" id="CP000157">
    <property type="protein sequence ID" value="ABC62542.1"/>
    <property type="molecule type" value="Genomic_DNA"/>
</dbReference>
<dbReference type="RefSeq" id="WP_011413418.1">
    <property type="nucleotide sequence ID" value="NC_007722.1"/>
</dbReference>
<dbReference type="CDD" id="cd03426">
    <property type="entry name" value="NUDIX_CoAse_Nudt7"/>
    <property type="match status" value="1"/>
</dbReference>
<accession>Q2NCP9</accession>
<organism evidence="9 10">
    <name type="scientific">Erythrobacter litoralis (strain HTCC2594)</name>
    <dbReference type="NCBI Taxonomy" id="314225"/>
    <lineage>
        <taxon>Bacteria</taxon>
        <taxon>Pseudomonadati</taxon>
        <taxon>Pseudomonadota</taxon>
        <taxon>Alphaproteobacteria</taxon>
        <taxon>Sphingomonadales</taxon>
        <taxon>Erythrobacteraceae</taxon>
        <taxon>Erythrobacter/Porphyrobacter group</taxon>
        <taxon>Erythrobacter</taxon>
    </lineage>
</organism>
<feature type="domain" description="Nudix hydrolase" evidence="8">
    <location>
        <begin position="34"/>
        <end position="164"/>
    </location>
</feature>
<dbReference type="HOGENOM" id="CLU_040940_5_1_5"/>
<dbReference type="Pfam" id="PF00293">
    <property type="entry name" value="NUDIX"/>
    <property type="match status" value="1"/>
</dbReference>
<dbReference type="Gene3D" id="3.90.79.10">
    <property type="entry name" value="Nucleoside Triphosphate Pyrophosphohydrolase"/>
    <property type="match status" value="1"/>
</dbReference>
<evidence type="ECO:0000313" key="9">
    <source>
        <dbReference type="EMBL" id="ABC62542.1"/>
    </source>
</evidence>
<dbReference type="InterPro" id="IPR045121">
    <property type="entry name" value="CoAse"/>
</dbReference>
<dbReference type="SUPFAM" id="SSF55811">
    <property type="entry name" value="Nudix"/>
    <property type="match status" value="1"/>
</dbReference>
<keyword evidence="6" id="KW-0464">Manganese</keyword>
<evidence type="ECO:0000313" key="10">
    <source>
        <dbReference type="Proteomes" id="UP000008808"/>
    </source>
</evidence>
<dbReference type="PANTHER" id="PTHR12992:SF11">
    <property type="entry name" value="MITOCHONDRIAL COENZYME A DIPHOSPHATASE NUDT8"/>
    <property type="match status" value="1"/>
</dbReference>
<dbReference type="STRING" id="314225.ELI_02250"/>
<dbReference type="PROSITE" id="PS51462">
    <property type="entry name" value="NUDIX"/>
    <property type="match status" value="1"/>
</dbReference>
<keyword evidence="3" id="KW-0479">Metal-binding</keyword>
<evidence type="ECO:0000256" key="2">
    <source>
        <dbReference type="ARBA" id="ARBA00001946"/>
    </source>
</evidence>
<dbReference type="AlphaFoldDB" id="Q2NCP9"/>
<evidence type="ECO:0000256" key="5">
    <source>
        <dbReference type="ARBA" id="ARBA00022842"/>
    </source>
</evidence>
<proteinExistence type="predicted"/>
<sequence length="199" mass="22199">MSTFFERLQRVFDDGHGYPHPDLITDERFAEGRPKPAAVLIPVVERAEPGVILTQRPTGLRSHPGQVAFPGGKIDEGETPLEAALREAEEELAMPREKVRVIGATDNYITGTGFDVTPVLGVVPPDLPLVPNPGEVESWFEVPLATLFDRSNYTANTVLWRGAERTYYEMHYEGYRIWGVTAAIIANLAHRLELTELFD</sequence>
<comment type="cofactor">
    <cofactor evidence="2">
        <name>Mg(2+)</name>
        <dbReference type="ChEBI" id="CHEBI:18420"/>
    </cofactor>
</comment>
<keyword evidence="4 9" id="KW-0378">Hydrolase</keyword>
<name>Q2NCP9_ERYLH</name>
<dbReference type="OrthoDB" id="9802805at2"/>
<evidence type="ECO:0000256" key="6">
    <source>
        <dbReference type="ARBA" id="ARBA00023211"/>
    </source>
</evidence>
<dbReference type="PANTHER" id="PTHR12992">
    <property type="entry name" value="NUDIX HYDROLASE"/>
    <property type="match status" value="1"/>
</dbReference>
<evidence type="ECO:0000256" key="7">
    <source>
        <dbReference type="SAM" id="MobiDB-lite"/>
    </source>
</evidence>
<evidence type="ECO:0000256" key="4">
    <source>
        <dbReference type="ARBA" id="ARBA00022801"/>
    </source>
</evidence>
<protein>
    <submittedName>
        <fullName evidence="9">NUDIX hydrolase</fullName>
    </submittedName>
</protein>
<dbReference type="InterPro" id="IPR000086">
    <property type="entry name" value="NUDIX_hydrolase_dom"/>
</dbReference>
<gene>
    <name evidence="9" type="ordered locus">ELI_02250</name>
</gene>
<keyword evidence="10" id="KW-1185">Reference proteome</keyword>
<dbReference type="GO" id="GO:0046872">
    <property type="term" value="F:metal ion binding"/>
    <property type="evidence" value="ECO:0007669"/>
    <property type="project" value="UniProtKB-KW"/>
</dbReference>